<organism evidence="9 10">
    <name type="scientific">Zygosaccharomyces bailii (strain CLIB 213 / ATCC 58445 / CBS 680 / BCRC 21525 / NBRC 1098 / NCYC 1416 / NRRL Y-2227)</name>
    <dbReference type="NCBI Taxonomy" id="1333698"/>
    <lineage>
        <taxon>Eukaryota</taxon>
        <taxon>Fungi</taxon>
        <taxon>Dikarya</taxon>
        <taxon>Ascomycota</taxon>
        <taxon>Saccharomycotina</taxon>
        <taxon>Saccharomycetes</taxon>
        <taxon>Saccharomycetales</taxon>
        <taxon>Saccharomycetaceae</taxon>
        <taxon>Zygosaccharomyces</taxon>
    </lineage>
</organism>
<reference evidence="10" key="1">
    <citation type="journal article" date="2013" name="Genome Announc.">
        <title>Genome sequence of the food spoilage yeast Zygosaccharomyces bailii CLIB 213(T).</title>
        <authorList>
            <person name="Galeote V."/>
            <person name="Bigey F."/>
            <person name="Devillers H."/>
            <person name="Neuveglise C."/>
            <person name="Dequin S."/>
        </authorList>
    </citation>
    <scope>NUCLEOTIDE SEQUENCE [LARGE SCALE GENOMIC DNA]</scope>
    <source>
        <strain evidence="10">CLIB 213 / ATCC 58445 / CBS 680 / CCRC 21525 / NBRC 1098 / NCYC 1416 / NRRL Y-2227</strain>
    </source>
</reference>
<keyword evidence="10" id="KW-1185">Reference proteome</keyword>
<feature type="transmembrane region" description="Helical" evidence="7">
    <location>
        <begin position="201"/>
        <end position="220"/>
    </location>
</feature>
<dbReference type="CDD" id="cd17502">
    <property type="entry name" value="MFS_Azr1_MDR_like"/>
    <property type="match status" value="1"/>
</dbReference>
<gene>
    <name evidence="9" type="ORF">BN860_01134g</name>
</gene>
<name>A0A8J2T593_ZYGB2</name>
<proteinExistence type="inferred from homology"/>
<evidence type="ECO:0000256" key="4">
    <source>
        <dbReference type="ARBA" id="ARBA00022692"/>
    </source>
</evidence>
<dbReference type="InterPro" id="IPR011701">
    <property type="entry name" value="MFS"/>
</dbReference>
<dbReference type="GO" id="GO:0000329">
    <property type="term" value="C:fungal-type vacuole membrane"/>
    <property type="evidence" value="ECO:0007669"/>
    <property type="project" value="TreeGrafter"/>
</dbReference>
<feature type="transmembrane region" description="Helical" evidence="7">
    <location>
        <begin position="303"/>
        <end position="325"/>
    </location>
</feature>
<feature type="transmembrane region" description="Helical" evidence="7">
    <location>
        <begin position="109"/>
        <end position="127"/>
    </location>
</feature>
<dbReference type="SUPFAM" id="SSF103473">
    <property type="entry name" value="MFS general substrate transporter"/>
    <property type="match status" value="1"/>
</dbReference>
<feature type="domain" description="Major facilitator superfamily (MFS) profile" evidence="8">
    <location>
        <begin position="74"/>
        <end position="574"/>
    </location>
</feature>
<evidence type="ECO:0000256" key="1">
    <source>
        <dbReference type="ARBA" id="ARBA00004127"/>
    </source>
</evidence>
<feature type="transmembrane region" description="Helical" evidence="7">
    <location>
        <begin position="168"/>
        <end position="189"/>
    </location>
</feature>
<keyword evidence="4 7" id="KW-0812">Transmembrane</keyword>
<dbReference type="Pfam" id="PF07690">
    <property type="entry name" value="MFS_1"/>
    <property type="match status" value="1"/>
</dbReference>
<evidence type="ECO:0000313" key="10">
    <source>
        <dbReference type="Proteomes" id="UP000019375"/>
    </source>
</evidence>
<evidence type="ECO:0000256" key="6">
    <source>
        <dbReference type="ARBA" id="ARBA00023136"/>
    </source>
</evidence>
<keyword evidence="3" id="KW-0813">Transport</keyword>
<keyword evidence="5 7" id="KW-1133">Transmembrane helix</keyword>
<dbReference type="OrthoDB" id="3437016at2759"/>
<evidence type="ECO:0000313" key="9">
    <source>
        <dbReference type="EMBL" id="CDF88751.1"/>
    </source>
</evidence>
<dbReference type="EMBL" id="HG316456">
    <property type="protein sequence ID" value="CDF88751.1"/>
    <property type="molecule type" value="Genomic_DNA"/>
</dbReference>
<dbReference type="PROSITE" id="PS50850">
    <property type="entry name" value="MFS"/>
    <property type="match status" value="1"/>
</dbReference>
<dbReference type="PANTHER" id="PTHR23501:SF191">
    <property type="entry name" value="VACUOLAR BASIC AMINO ACID TRANSPORTER 4"/>
    <property type="match status" value="1"/>
</dbReference>
<comment type="similarity">
    <text evidence="2">Belongs to the major facilitator superfamily.</text>
</comment>
<feature type="transmembrane region" description="Helical" evidence="7">
    <location>
        <begin position="139"/>
        <end position="162"/>
    </location>
</feature>
<feature type="transmembrane region" description="Helical" evidence="7">
    <location>
        <begin position="346"/>
        <end position="365"/>
    </location>
</feature>
<comment type="subcellular location">
    <subcellularLocation>
        <location evidence="1">Endomembrane system</location>
        <topology evidence="1">Multi-pass membrane protein</topology>
    </subcellularLocation>
</comment>
<sequence length="583" mass="64033">MESKATKLKPVRSEILQDPSTGLPGFIAGELEEQEELLRESNDANFDATNANYGSQDSNYNSEEQIHPRRLLVIMLSMYLGTFLAAVDNTLVSTIMAHIASEFDELPRISWVATAYLLSSATFQPLYGKVSDIFGRKPLLLLTNLAFLLGCFLCGISPSFWWLVSARFVAGIGGGGVTSMCSITLSDIVPLRDRALYQGMCNFFFGLGTACGGLVGGWFSEHGGGWRMAFLMQVPLSALSTALIMIFLQLPKKTTMGPSNRSVKSKLMAIDWAGATILVTFLLLFLVTASLGGKEVPFGSKMFALLCSSSALTCALFVYVELYWAQDPILPLAFLKNPSVLGSSSSNWFCMMAMMTTSYYLPIYYSGVLNMSPTNIGKRLVPNFFSVAFGSLGAGYYMKKTGKYYWFTVGFCMVSFLGHIQINLINPQIAVWRQYILLLVPGFGYSVLITVALLAMIAAVPHEHQAATTSISYAFRSTGSTLGVSIGGALFRESLNGLLTRKVLEFSDSHPKHELLKIIEKASKSSEWVHSSAPEYIRPTLISCYHFACKDTFMFCTLCSVGTLLSISIIKEYKLHLSLDRKG</sequence>
<dbReference type="GO" id="GO:0012505">
    <property type="term" value="C:endomembrane system"/>
    <property type="evidence" value="ECO:0007669"/>
    <property type="project" value="UniProtKB-SubCell"/>
</dbReference>
<dbReference type="Proteomes" id="UP000019375">
    <property type="component" value="Unassembled WGS sequence"/>
</dbReference>
<evidence type="ECO:0000256" key="7">
    <source>
        <dbReference type="SAM" id="Phobius"/>
    </source>
</evidence>
<dbReference type="Gene3D" id="1.20.1250.20">
    <property type="entry name" value="MFS general substrate transporter like domains"/>
    <property type="match status" value="1"/>
</dbReference>
<evidence type="ECO:0000256" key="5">
    <source>
        <dbReference type="ARBA" id="ARBA00022989"/>
    </source>
</evidence>
<protein>
    <submittedName>
        <fullName evidence="9">ZYBA0S03-01134g1_1</fullName>
    </submittedName>
</protein>
<accession>A0A8J2T593</accession>
<dbReference type="InterPro" id="IPR036259">
    <property type="entry name" value="MFS_trans_sf"/>
</dbReference>
<evidence type="ECO:0000256" key="2">
    <source>
        <dbReference type="ARBA" id="ARBA00008335"/>
    </source>
</evidence>
<dbReference type="GO" id="GO:0015174">
    <property type="term" value="F:basic amino acid transmembrane transporter activity"/>
    <property type="evidence" value="ECO:0007669"/>
    <property type="project" value="TreeGrafter"/>
</dbReference>
<feature type="transmembrane region" description="Helical" evidence="7">
    <location>
        <begin position="226"/>
        <end position="248"/>
    </location>
</feature>
<evidence type="ECO:0000256" key="3">
    <source>
        <dbReference type="ARBA" id="ARBA00022448"/>
    </source>
</evidence>
<feature type="transmembrane region" description="Helical" evidence="7">
    <location>
        <begin position="269"/>
        <end position="291"/>
    </location>
</feature>
<feature type="transmembrane region" description="Helical" evidence="7">
    <location>
        <begin position="404"/>
        <end position="422"/>
    </location>
</feature>
<feature type="transmembrane region" description="Helical" evidence="7">
    <location>
        <begin position="71"/>
        <end position="97"/>
    </location>
</feature>
<feature type="transmembrane region" description="Helical" evidence="7">
    <location>
        <begin position="380"/>
        <end position="397"/>
    </location>
</feature>
<keyword evidence="6 7" id="KW-0472">Membrane</keyword>
<evidence type="ECO:0000259" key="8">
    <source>
        <dbReference type="PROSITE" id="PS50850"/>
    </source>
</evidence>
<dbReference type="PANTHER" id="PTHR23501">
    <property type="entry name" value="MAJOR FACILITATOR SUPERFAMILY"/>
    <property type="match status" value="1"/>
</dbReference>
<dbReference type="InterPro" id="IPR020846">
    <property type="entry name" value="MFS_dom"/>
</dbReference>
<feature type="transmembrane region" description="Helical" evidence="7">
    <location>
        <begin position="434"/>
        <end position="460"/>
    </location>
</feature>
<dbReference type="AlphaFoldDB" id="A0A8J2T593"/>